<protein>
    <submittedName>
        <fullName evidence="2">Xanthan lyase</fullName>
    </submittedName>
</protein>
<name>A0A921MR79_9BACT</name>
<reference evidence="2" key="2">
    <citation type="submission" date="2021-09" db="EMBL/GenBank/DDBJ databases">
        <authorList>
            <person name="Gilroy R."/>
        </authorList>
    </citation>
    <scope>NUCLEOTIDE SEQUENCE</scope>
    <source>
        <strain evidence="2">CHK121-7720</strain>
    </source>
</reference>
<dbReference type="PROSITE" id="PS50853">
    <property type="entry name" value="FN3"/>
    <property type="match status" value="1"/>
</dbReference>
<dbReference type="Gene3D" id="3.40.630.40">
    <property type="entry name" value="Zn-dependent exopeptidases"/>
    <property type="match status" value="1"/>
</dbReference>
<dbReference type="Pfam" id="PF25275">
    <property type="entry name" value="Golvesin_C"/>
    <property type="match status" value="1"/>
</dbReference>
<dbReference type="SMART" id="SM00060">
    <property type="entry name" value="FN3"/>
    <property type="match status" value="1"/>
</dbReference>
<dbReference type="RefSeq" id="WP_273305752.1">
    <property type="nucleotide sequence ID" value="NZ_DYUD01000014.1"/>
</dbReference>
<organism evidence="2 3">
    <name type="scientific">Barnesiella viscericola</name>
    <dbReference type="NCBI Taxonomy" id="397865"/>
    <lineage>
        <taxon>Bacteria</taxon>
        <taxon>Pseudomonadati</taxon>
        <taxon>Bacteroidota</taxon>
        <taxon>Bacteroidia</taxon>
        <taxon>Bacteroidales</taxon>
        <taxon>Barnesiellaceae</taxon>
        <taxon>Barnesiella</taxon>
    </lineage>
</organism>
<dbReference type="SUPFAM" id="SSF53187">
    <property type="entry name" value="Zn-dependent exopeptidases"/>
    <property type="match status" value="1"/>
</dbReference>
<dbReference type="InterPro" id="IPR033803">
    <property type="entry name" value="CBD-like_Golvesin-Xly"/>
</dbReference>
<accession>A0A921MR79</accession>
<dbReference type="Gene3D" id="2.60.40.10">
    <property type="entry name" value="Immunoglobulins"/>
    <property type="match status" value="1"/>
</dbReference>
<gene>
    <name evidence="2" type="ORF">K8U91_04445</name>
</gene>
<dbReference type="InterPro" id="IPR003961">
    <property type="entry name" value="FN3_dom"/>
</dbReference>
<dbReference type="GO" id="GO:0016829">
    <property type="term" value="F:lyase activity"/>
    <property type="evidence" value="ECO:0007669"/>
    <property type="project" value="UniProtKB-KW"/>
</dbReference>
<sequence length="998" mass="112369">MKKRRYILLLALVTLVAPLLVPVGARNPESAIEQSLASLKPDYLNIGEIKLKRFTQKGNHLTVEMNDEFSYLPFRDELVKQAYDTVRAVLPSKLRHKKLTISAGGYEISRLVPFADPHKRFTVACHRPIVEPVDRLYTPSHGLLNRHIALWQSHGYYFEQSLNRWEWQRARIFGTVEDLFTQSFVMPFLTPMLQNAGAYIFSPRERDTNRHERIADNNDDASTYAETSSGKEKWQRGGVGFAHRAEVYTQSQNPFTEGSFRQTKTTTDPHRAIRACWQVPVPERGRYAVYVAYRTVKGSTDDALYTVYHRGGKSQFRVNQTMGGGTWIYLGHFDFAPGEMARVELSNLSREKGRIVTADAVKIGGGYGNIARRMSDKHPACDPAVDYESQTSGYPRFTEAARYWLQWAGFPESVYSPSRGENDYTDDFKCRGLWVNYLAGGSSVLPDSTGLHVPVDLAFAFHSDAGTTPNDSTIGSLGIYFTGKDCKVYLHDVPRQVSRYLTDLVLSQITEDLHRTCAPQWSRRGMWNKSYFEARVPEVPTMLLELLSHQNLADMRYGLDPRFRFLVARAVYKGILKFIAFQNGFDYVVQPLPVTHLRSEFTGTNRMQLAWRPTTDPLEPTAVPERYIVYTRVGDGAFDAGTLVTDTVWTRTIHPDSIYSFKVTAVNRGGESFPSETLSLCRSSREKGVVVVINAFDRISGPDSFEADSLVGGFDTRKDFGVPYLCDIAFTGEQYEFRRNRPWLDDDNPGFGASRADRETQVIAGNTFDYPALHGRSIVRAGYSFVSTSDEAVAEGLTDLTRYRLADLILGKEKQVTLGNDTSRYAFKTFDPMLRKAIARYCHNGGNLFVSGAYVATDLWDNGTPDPEAQQFANRVLHYTWRTGQASTSGRVQPTPSPFARFNHLDLNYWNTLNATCYAAESPDGIEPCGAGSYTIQRYDDTRIGAGIFYRGDTYSTCVLGYPFETIVSDTERDALMQAILSTFDEAAGSDTPSNEPH</sequence>
<evidence type="ECO:0000313" key="3">
    <source>
        <dbReference type="Proteomes" id="UP000757103"/>
    </source>
</evidence>
<dbReference type="EMBL" id="DYUD01000014">
    <property type="protein sequence ID" value="HJG88712.1"/>
    <property type="molecule type" value="Genomic_DNA"/>
</dbReference>
<dbReference type="Proteomes" id="UP000757103">
    <property type="component" value="Unassembled WGS sequence"/>
</dbReference>
<evidence type="ECO:0000313" key="2">
    <source>
        <dbReference type="EMBL" id="HJG88712.1"/>
    </source>
</evidence>
<dbReference type="InterPro" id="IPR013783">
    <property type="entry name" value="Ig-like_fold"/>
</dbReference>
<dbReference type="SUPFAM" id="SSF49265">
    <property type="entry name" value="Fibronectin type III"/>
    <property type="match status" value="1"/>
</dbReference>
<feature type="domain" description="Fibronectin type-III" evidence="1">
    <location>
        <begin position="593"/>
        <end position="686"/>
    </location>
</feature>
<dbReference type="CDD" id="cd00063">
    <property type="entry name" value="FN3"/>
    <property type="match status" value="1"/>
</dbReference>
<keyword evidence="2" id="KW-0456">Lyase</keyword>
<proteinExistence type="predicted"/>
<dbReference type="InterPro" id="IPR036116">
    <property type="entry name" value="FN3_sf"/>
</dbReference>
<comment type="caution">
    <text evidence="2">The sequence shown here is derived from an EMBL/GenBank/DDBJ whole genome shotgun (WGS) entry which is preliminary data.</text>
</comment>
<evidence type="ECO:0000259" key="1">
    <source>
        <dbReference type="PROSITE" id="PS50853"/>
    </source>
</evidence>
<dbReference type="AlphaFoldDB" id="A0A921MR79"/>
<reference evidence="2" key="1">
    <citation type="journal article" date="2021" name="PeerJ">
        <title>Extensive microbial diversity within the chicken gut microbiome revealed by metagenomics and culture.</title>
        <authorList>
            <person name="Gilroy R."/>
            <person name="Ravi A."/>
            <person name="Getino M."/>
            <person name="Pursley I."/>
            <person name="Horton D.L."/>
            <person name="Alikhan N.F."/>
            <person name="Baker D."/>
            <person name="Gharbi K."/>
            <person name="Hall N."/>
            <person name="Watson M."/>
            <person name="Adriaenssens E.M."/>
            <person name="Foster-Nyarko E."/>
            <person name="Jarju S."/>
            <person name="Secka A."/>
            <person name="Antonio M."/>
            <person name="Oren A."/>
            <person name="Chaudhuri R.R."/>
            <person name="La Ragione R."/>
            <person name="Hildebrand F."/>
            <person name="Pallen M.J."/>
        </authorList>
    </citation>
    <scope>NUCLEOTIDE SEQUENCE</scope>
    <source>
        <strain evidence="2">CHK121-7720</strain>
    </source>
</reference>